<evidence type="ECO:0000256" key="1">
    <source>
        <dbReference type="SAM" id="MobiDB-lite"/>
    </source>
</evidence>
<accession>A0A9P0E7J3</accession>
<keyword evidence="3" id="KW-1185">Reference proteome</keyword>
<organism evidence="2 3">
    <name type="scientific">Nezara viridula</name>
    <name type="common">Southern green stink bug</name>
    <name type="synonym">Cimex viridulus</name>
    <dbReference type="NCBI Taxonomy" id="85310"/>
    <lineage>
        <taxon>Eukaryota</taxon>
        <taxon>Metazoa</taxon>
        <taxon>Ecdysozoa</taxon>
        <taxon>Arthropoda</taxon>
        <taxon>Hexapoda</taxon>
        <taxon>Insecta</taxon>
        <taxon>Pterygota</taxon>
        <taxon>Neoptera</taxon>
        <taxon>Paraneoptera</taxon>
        <taxon>Hemiptera</taxon>
        <taxon>Heteroptera</taxon>
        <taxon>Panheteroptera</taxon>
        <taxon>Pentatomomorpha</taxon>
        <taxon>Pentatomoidea</taxon>
        <taxon>Pentatomidae</taxon>
        <taxon>Pentatominae</taxon>
        <taxon>Nezara</taxon>
    </lineage>
</organism>
<feature type="region of interest" description="Disordered" evidence="1">
    <location>
        <begin position="1"/>
        <end position="29"/>
    </location>
</feature>
<sequence length="68" mass="7780">MGDDRKARWLLEARPERRRPQGRPRSMNADLIERIGTVRGSTMPEMRRLAQVRDLPKNGGIGKKGVLK</sequence>
<evidence type="ECO:0000313" key="2">
    <source>
        <dbReference type="EMBL" id="CAH1393056.1"/>
    </source>
</evidence>
<proteinExistence type="predicted"/>
<protein>
    <submittedName>
        <fullName evidence="2">Uncharacterized protein</fullName>
    </submittedName>
</protein>
<reference evidence="2" key="1">
    <citation type="submission" date="2022-01" db="EMBL/GenBank/DDBJ databases">
        <authorList>
            <person name="King R."/>
        </authorList>
    </citation>
    <scope>NUCLEOTIDE SEQUENCE</scope>
</reference>
<feature type="compositionally biased region" description="Basic and acidic residues" evidence="1">
    <location>
        <begin position="1"/>
        <end position="19"/>
    </location>
</feature>
<dbReference type="Proteomes" id="UP001152798">
    <property type="component" value="Chromosome 2"/>
</dbReference>
<gene>
    <name evidence="2" type="ORF">NEZAVI_LOCUS3777</name>
</gene>
<dbReference type="EMBL" id="OV725078">
    <property type="protein sequence ID" value="CAH1393056.1"/>
    <property type="molecule type" value="Genomic_DNA"/>
</dbReference>
<dbReference type="AlphaFoldDB" id="A0A9P0E7J3"/>
<evidence type="ECO:0000313" key="3">
    <source>
        <dbReference type="Proteomes" id="UP001152798"/>
    </source>
</evidence>
<name>A0A9P0E7J3_NEZVI</name>